<dbReference type="InterPro" id="IPR051716">
    <property type="entry name" value="Plant_RL_S/T_kinase"/>
</dbReference>
<dbReference type="InterPro" id="IPR032675">
    <property type="entry name" value="LRR_dom_sf"/>
</dbReference>
<keyword evidence="5" id="KW-0677">Repeat</keyword>
<dbReference type="InterPro" id="IPR001611">
    <property type="entry name" value="Leu-rich_rpt"/>
</dbReference>
<sequence>MVLRSAIIKTKEIVLDLSFNPFNDDSILSCLTGLLSLKSLDLSANRLEGSAGFNGFEVLSSRLKKLENLHLSGNQYNDSIFSSLTGFSSLKSLDLSRNNLIGSTSTNASQFRTMWRLRKLENLDLSFNKLNDNVLSILSGLSSLKSLDLSYNKLTGSSINGLEIVSSQLRKLENLDLSYNKLNDKVLSNICGFPSLKPLNLSGNILLRSTTISGLRKLEVLSLDKLTIIGSTMLQSLGALPSLKTLSVQETTLTRASLSQGWWCELKNLEQLDLSGNNLEGSVPECLGNLSSLQLLDFTTLTFLDLSKNNLGGQLPALVVNSTTLNYLCLSFNNFRGQIADFPTPVKKKWAALGLSNNQFSGMLPRWFANSTRLRTLDLSRNHFKGPIPIDFCKLDGLKYLDLSENKLFGSIPSCFNPPNITHVHLSRNRLSGPLTYGFHNSSSLVTLDLRDNSFTGAIPNWFGNLSTLNVLLLRANHFDGEFPVQLCLLEQLSILDVSQNQLSGPLPSCLGNLTFKESSKKAVVYLGIVFSSRSIGKAYYETMGPPLVESIYNLDSSYLPITIEEVVPKFCFAILALWTIICTKFYELSSPALKIDCYGLSVNRDINAAIKWKQHSSKSQQLNGNNTAADQRQLIETNQQQIIGVNSSNSDQSKQDIQQLIGNK</sequence>
<evidence type="ECO:0000313" key="12">
    <source>
        <dbReference type="EMBL" id="KAF9681474.1"/>
    </source>
</evidence>
<dbReference type="GO" id="GO:0016020">
    <property type="term" value="C:membrane"/>
    <property type="evidence" value="ECO:0007669"/>
    <property type="project" value="UniProtKB-SubCell"/>
</dbReference>
<feature type="region of interest" description="Disordered" evidence="11">
    <location>
        <begin position="646"/>
        <end position="665"/>
    </location>
</feature>
<dbReference type="PRINTS" id="PR00019">
    <property type="entry name" value="LEURICHRPT"/>
</dbReference>
<keyword evidence="8" id="KW-1133">Transmembrane helix</keyword>
<keyword evidence="6" id="KW-0547">Nucleotide-binding</keyword>
<evidence type="ECO:0000256" key="2">
    <source>
        <dbReference type="ARBA" id="ARBA00022614"/>
    </source>
</evidence>
<keyword evidence="10" id="KW-0675">Receptor</keyword>
<dbReference type="Pfam" id="PF00560">
    <property type="entry name" value="LRR_1"/>
    <property type="match status" value="3"/>
</dbReference>
<dbReference type="GO" id="GO:0005524">
    <property type="term" value="F:ATP binding"/>
    <property type="evidence" value="ECO:0007669"/>
    <property type="project" value="UniProtKB-KW"/>
</dbReference>
<dbReference type="PANTHER" id="PTHR48053">
    <property type="entry name" value="LEUCINE RICH REPEAT FAMILY PROTEIN, EXPRESSED"/>
    <property type="match status" value="1"/>
</dbReference>
<dbReference type="Pfam" id="PF13855">
    <property type="entry name" value="LRR_8"/>
    <property type="match status" value="3"/>
</dbReference>
<organism evidence="12 13">
    <name type="scientific">Salix dunnii</name>
    <dbReference type="NCBI Taxonomy" id="1413687"/>
    <lineage>
        <taxon>Eukaryota</taxon>
        <taxon>Viridiplantae</taxon>
        <taxon>Streptophyta</taxon>
        <taxon>Embryophyta</taxon>
        <taxon>Tracheophyta</taxon>
        <taxon>Spermatophyta</taxon>
        <taxon>Magnoliopsida</taxon>
        <taxon>eudicotyledons</taxon>
        <taxon>Gunneridae</taxon>
        <taxon>Pentapetalae</taxon>
        <taxon>rosids</taxon>
        <taxon>fabids</taxon>
        <taxon>Malpighiales</taxon>
        <taxon>Salicaceae</taxon>
        <taxon>Saliceae</taxon>
        <taxon>Salix</taxon>
    </lineage>
</organism>
<reference evidence="12 13" key="1">
    <citation type="submission" date="2020-10" db="EMBL/GenBank/DDBJ databases">
        <title>Plant Genome Project.</title>
        <authorList>
            <person name="Zhang R.-G."/>
        </authorList>
    </citation>
    <scope>NUCLEOTIDE SEQUENCE [LARGE SCALE GENOMIC DNA]</scope>
    <source>
        <strain evidence="12">FAFU-HL-1</strain>
        <tissue evidence="12">Leaf</tissue>
    </source>
</reference>
<keyword evidence="4" id="KW-0732">Signal</keyword>
<comment type="caution">
    <text evidence="12">The sequence shown here is derived from an EMBL/GenBank/DDBJ whole genome shotgun (WGS) entry which is preliminary data.</text>
</comment>
<keyword evidence="2" id="KW-0433">Leucine-rich repeat</keyword>
<keyword evidence="7" id="KW-0067">ATP-binding</keyword>
<evidence type="ECO:0000256" key="7">
    <source>
        <dbReference type="ARBA" id="ARBA00022840"/>
    </source>
</evidence>
<name>A0A835K334_9ROSI</name>
<accession>A0A835K334</accession>
<evidence type="ECO:0000256" key="5">
    <source>
        <dbReference type="ARBA" id="ARBA00022737"/>
    </source>
</evidence>
<dbReference type="SMART" id="SM00369">
    <property type="entry name" value="LRR_TYP"/>
    <property type="match status" value="8"/>
</dbReference>
<proteinExistence type="predicted"/>
<keyword evidence="9" id="KW-0472">Membrane</keyword>
<dbReference type="Gene3D" id="3.80.10.10">
    <property type="entry name" value="Ribonuclease Inhibitor"/>
    <property type="match status" value="5"/>
</dbReference>
<dbReference type="Proteomes" id="UP000657918">
    <property type="component" value="Unassembled WGS sequence"/>
</dbReference>
<evidence type="ECO:0000256" key="1">
    <source>
        <dbReference type="ARBA" id="ARBA00004479"/>
    </source>
</evidence>
<keyword evidence="13" id="KW-1185">Reference proteome</keyword>
<gene>
    <name evidence="12" type="ORF">SADUNF_Sadunf05G0005200</name>
</gene>
<protein>
    <submittedName>
        <fullName evidence="12">Uncharacterized protein</fullName>
    </submittedName>
</protein>
<evidence type="ECO:0000256" key="9">
    <source>
        <dbReference type="ARBA" id="ARBA00023136"/>
    </source>
</evidence>
<dbReference type="OrthoDB" id="850626at2759"/>
<dbReference type="FunFam" id="3.80.10.10:FF:000095">
    <property type="entry name" value="LRR receptor-like serine/threonine-protein kinase GSO1"/>
    <property type="match status" value="1"/>
</dbReference>
<dbReference type="SMART" id="SM00365">
    <property type="entry name" value="LRR_SD22"/>
    <property type="match status" value="7"/>
</dbReference>
<comment type="subcellular location">
    <subcellularLocation>
        <location evidence="1">Membrane</location>
        <topology evidence="1">Single-pass type I membrane protein</topology>
    </subcellularLocation>
</comment>
<evidence type="ECO:0000256" key="6">
    <source>
        <dbReference type="ARBA" id="ARBA00022741"/>
    </source>
</evidence>
<dbReference type="Pfam" id="PF13516">
    <property type="entry name" value="LRR_6"/>
    <property type="match status" value="2"/>
</dbReference>
<evidence type="ECO:0000256" key="3">
    <source>
        <dbReference type="ARBA" id="ARBA00022692"/>
    </source>
</evidence>
<dbReference type="SUPFAM" id="SSF52047">
    <property type="entry name" value="RNI-like"/>
    <property type="match status" value="1"/>
</dbReference>
<dbReference type="InterPro" id="IPR003591">
    <property type="entry name" value="Leu-rich_rpt_typical-subtyp"/>
</dbReference>
<evidence type="ECO:0000256" key="4">
    <source>
        <dbReference type="ARBA" id="ARBA00022729"/>
    </source>
</evidence>
<dbReference type="SUPFAM" id="SSF52058">
    <property type="entry name" value="L domain-like"/>
    <property type="match status" value="1"/>
</dbReference>
<evidence type="ECO:0000256" key="10">
    <source>
        <dbReference type="ARBA" id="ARBA00023170"/>
    </source>
</evidence>
<dbReference type="AlphaFoldDB" id="A0A835K334"/>
<dbReference type="PANTHER" id="PTHR48053:SF168">
    <property type="entry name" value="LRR RECEPTOR-LIKE KINASE FAMILY PROTEIN"/>
    <property type="match status" value="1"/>
</dbReference>
<dbReference type="EMBL" id="JADGMS010000005">
    <property type="protein sequence ID" value="KAF9681474.1"/>
    <property type="molecule type" value="Genomic_DNA"/>
</dbReference>
<keyword evidence="3" id="KW-0812">Transmembrane</keyword>
<evidence type="ECO:0000313" key="13">
    <source>
        <dbReference type="Proteomes" id="UP000657918"/>
    </source>
</evidence>
<evidence type="ECO:0000256" key="8">
    <source>
        <dbReference type="ARBA" id="ARBA00022989"/>
    </source>
</evidence>
<evidence type="ECO:0000256" key="11">
    <source>
        <dbReference type="SAM" id="MobiDB-lite"/>
    </source>
</evidence>